<comment type="caution">
    <text evidence="1">The sequence shown here is derived from an EMBL/GenBank/DDBJ whole genome shotgun (WGS) entry which is preliminary data.</text>
</comment>
<dbReference type="AlphaFoldDB" id="M5EEU5"/>
<gene>
    <name evidence="1" type="ORF">MESS2_1030056</name>
</gene>
<keyword evidence="2" id="KW-1185">Reference proteome</keyword>
<dbReference type="RefSeq" id="WP_008872194.1">
    <property type="nucleotide sequence ID" value="NZ_CAUM01000006.1"/>
</dbReference>
<dbReference type="InterPro" id="IPR019027">
    <property type="entry name" value="Pilus_biogenesis_CpaD-related"/>
</dbReference>
<protein>
    <submittedName>
        <fullName evidence="1">Pilus assembly protein CpaD</fullName>
    </submittedName>
</protein>
<dbReference type="Proteomes" id="UP000012062">
    <property type="component" value="Unassembled WGS sequence"/>
</dbReference>
<organism evidence="1 2">
    <name type="scientific">Mesorhizobium metallidurans STM 2683</name>
    <dbReference type="NCBI Taxonomy" id="1297569"/>
    <lineage>
        <taxon>Bacteria</taxon>
        <taxon>Pseudomonadati</taxon>
        <taxon>Pseudomonadota</taxon>
        <taxon>Alphaproteobacteria</taxon>
        <taxon>Hyphomicrobiales</taxon>
        <taxon>Phyllobacteriaceae</taxon>
        <taxon>Mesorhizobium</taxon>
    </lineage>
</organism>
<dbReference type="STRING" id="1297569.MESS2_1030056"/>
<dbReference type="EMBL" id="CAUM01000006">
    <property type="protein sequence ID" value="CCV03199.1"/>
    <property type="molecule type" value="Genomic_DNA"/>
</dbReference>
<accession>M5EEU5</accession>
<dbReference type="eggNOG" id="COG5461">
    <property type="taxonomic scope" value="Bacteria"/>
</dbReference>
<proteinExistence type="predicted"/>
<evidence type="ECO:0000313" key="1">
    <source>
        <dbReference type="EMBL" id="CCV03199.1"/>
    </source>
</evidence>
<dbReference type="Pfam" id="PF09476">
    <property type="entry name" value="Pilus_CpaD"/>
    <property type="match status" value="1"/>
</dbReference>
<dbReference type="NCBIfam" id="TIGR02522">
    <property type="entry name" value="pilus_cpaD"/>
    <property type="match status" value="1"/>
</dbReference>
<dbReference type="OrthoDB" id="9802674at2"/>
<name>M5EEU5_9HYPH</name>
<sequence>MSQSASKARTITAAVRSGRSRLYRQAIPVLAVAVAALLTGCADLRRDSVTVGAIPDDYRTNHPIVIAEKNEKIDLPVGAGDRGMTRSQRDTLLGFLDGYDKSAAPTLTIAIPSGSANEIAATAAGRDFARLAIASGISRNRIVMTTYQSASAEASAPIRVAYVSVKAQTDKCGRWPEDLLQTSENKHYADFGCSYQNNLAAQMANPADLIGPRKQTPIDAENRSAVIDVYRDRGISDEFLGNSEVDY</sequence>
<dbReference type="InterPro" id="IPR013361">
    <property type="entry name" value="Pilus_CpaD"/>
</dbReference>
<reference evidence="1 2" key="1">
    <citation type="submission" date="2013-02" db="EMBL/GenBank/DDBJ databases">
        <authorList>
            <person name="Genoscope - CEA"/>
        </authorList>
    </citation>
    <scope>NUCLEOTIDE SEQUENCE [LARGE SCALE GENOMIC DNA]</scope>
    <source>
        <strain evidence="1 2">STM 2683</strain>
    </source>
</reference>
<evidence type="ECO:0000313" key="2">
    <source>
        <dbReference type="Proteomes" id="UP000012062"/>
    </source>
</evidence>